<evidence type="ECO:0000313" key="2">
    <source>
        <dbReference type="EMBL" id="KKK65495.1"/>
    </source>
</evidence>
<accession>A0A0F8XW61</accession>
<protein>
    <submittedName>
        <fullName evidence="2">Uncharacterized protein</fullName>
    </submittedName>
</protein>
<sequence>IRVDNQRDMEYWSRKKFIAWFGGGFLLIQILIPFIIEYIKSRM</sequence>
<organism evidence="2">
    <name type="scientific">marine sediment metagenome</name>
    <dbReference type="NCBI Taxonomy" id="412755"/>
    <lineage>
        <taxon>unclassified sequences</taxon>
        <taxon>metagenomes</taxon>
        <taxon>ecological metagenomes</taxon>
    </lineage>
</organism>
<name>A0A0F8XW61_9ZZZZ</name>
<feature type="transmembrane region" description="Helical" evidence="1">
    <location>
        <begin position="17"/>
        <end position="39"/>
    </location>
</feature>
<dbReference type="EMBL" id="LAZR01060527">
    <property type="protein sequence ID" value="KKK65495.1"/>
    <property type="molecule type" value="Genomic_DNA"/>
</dbReference>
<evidence type="ECO:0000256" key="1">
    <source>
        <dbReference type="SAM" id="Phobius"/>
    </source>
</evidence>
<keyword evidence="1" id="KW-0812">Transmembrane</keyword>
<feature type="non-terminal residue" evidence="2">
    <location>
        <position position="1"/>
    </location>
</feature>
<dbReference type="AlphaFoldDB" id="A0A0F8XW61"/>
<keyword evidence="1" id="KW-0472">Membrane</keyword>
<reference evidence="2" key="1">
    <citation type="journal article" date="2015" name="Nature">
        <title>Complex archaea that bridge the gap between prokaryotes and eukaryotes.</title>
        <authorList>
            <person name="Spang A."/>
            <person name="Saw J.H."/>
            <person name="Jorgensen S.L."/>
            <person name="Zaremba-Niedzwiedzka K."/>
            <person name="Martijn J."/>
            <person name="Lind A.E."/>
            <person name="van Eijk R."/>
            <person name="Schleper C."/>
            <person name="Guy L."/>
            <person name="Ettema T.J."/>
        </authorList>
    </citation>
    <scope>NUCLEOTIDE SEQUENCE</scope>
</reference>
<gene>
    <name evidence="2" type="ORF">LCGC14_2973520</name>
</gene>
<comment type="caution">
    <text evidence="2">The sequence shown here is derived from an EMBL/GenBank/DDBJ whole genome shotgun (WGS) entry which is preliminary data.</text>
</comment>
<proteinExistence type="predicted"/>
<keyword evidence="1" id="KW-1133">Transmembrane helix</keyword>